<comment type="subcellular location">
    <subcellularLocation>
        <location evidence="1">Cytoplasmic vesicle</location>
        <location evidence="1">Clathrin-coated vesicle</location>
    </subcellularLocation>
    <subcellularLocation>
        <location evidence="2">Golgi apparatus</location>
    </subcellularLocation>
</comment>
<evidence type="ECO:0000313" key="8">
    <source>
        <dbReference type="EMBL" id="KAE8731703.1"/>
    </source>
</evidence>
<feature type="compositionally biased region" description="Polar residues" evidence="6">
    <location>
        <begin position="467"/>
        <end position="490"/>
    </location>
</feature>
<dbReference type="FunFam" id="1.25.40.90:FF:000006">
    <property type="entry name" value="Clathrin interactor 1"/>
    <property type="match status" value="1"/>
</dbReference>
<dbReference type="Gene3D" id="1.25.40.90">
    <property type="match status" value="1"/>
</dbReference>
<dbReference type="CDD" id="cd03571">
    <property type="entry name" value="ENTH"/>
    <property type="match status" value="1"/>
</dbReference>
<evidence type="ECO:0000256" key="2">
    <source>
        <dbReference type="ARBA" id="ARBA00004555"/>
    </source>
</evidence>
<organism evidence="8 9">
    <name type="scientific">Hibiscus syriacus</name>
    <name type="common">Rose of Sharon</name>
    <dbReference type="NCBI Taxonomy" id="106335"/>
    <lineage>
        <taxon>Eukaryota</taxon>
        <taxon>Viridiplantae</taxon>
        <taxon>Streptophyta</taxon>
        <taxon>Embryophyta</taxon>
        <taxon>Tracheophyta</taxon>
        <taxon>Spermatophyta</taxon>
        <taxon>Magnoliopsida</taxon>
        <taxon>eudicotyledons</taxon>
        <taxon>Gunneridae</taxon>
        <taxon>Pentapetalae</taxon>
        <taxon>rosids</taxon>
        <taxon>malvids</taxon>
        <taxon>Malvales</taxon>
        <taxon>Malvaceae</taxon>
        <taxon>Malvoideae</taxon>
        <taxon>Hibiscus</taxon>
    </lineage>
</organism>
<protein>
    <submittedName>
        <fullName evidence="8">Clathrin interactor EPSIN 1</fullName>
    </submittedName>
</protein>
<dbReference type="PROSITE" id="PS50942">
    <property type="entry name" value="ENTH"/>
    <property type="match status" value="1"/>
</dbReference>
<evidence type="ECO:0000256" key="3">
    <source>
        <dbReference type="ARBA" id="ARBA00010130"/>
    </source>
</evidence>
<keyword evidence="9" id="KW-1185">Reference proteome</keyword>
<feature type="region of interest" description="Disordered" evidence="6">
    <location>
        <begin position="457"/>
        <end position="491"/>
    </location>
</feature>
<keyword evidence="4" id="KW-0333">Golgi apparatus</keyword>
<evidence type="ECO:0000256" key="1">
    <source>
        <dbReference type="ARBA" id="ARBA00004132"/>
    </source>
</evidence>
<dbReference type="GO" id="GO:0005794">
    <property type="term" value="C:Golgi apparatus"/>
    <property type="evidence" value="ECO:0007669"/>
    <property type="project" value="UniProtKB-SubCell"/>
</dbReference>
<dbReference type="InterPro" id="IPR008942">
    <property type="entry name" value="ENTH_VHS"/>
</dbReference>
<feature type="compositionally biased region" description="Basic and acidic residues" evidence="6">
    <location>
        <begin position="239"/>
        <end position="248"/>
    </location>
</feature>
<comment type="caution">
    <text evidence="8">The sequence shown here is derived from an EMBL/GenBank/DDBJ whole genome shotgun (WGS) entry which is preliminary data.</text>
</comment>
<evidence type="ECO:0000313" key="9">
    <source>
        <dbReference type="Proteomes" id="UP000436088"/>
    </source>
</evidence>
<dbReference type="PANTHER" id="PTHR12276">
    <property type="entry name" value="EPSIN/ENT-RELATED"/>
    <property type="match status" value="1"/>
</dbReference>
<dbReference type="SUPFAM" id="SSF48464">
    <property type="entry name" value="ENTH/VHS domain"/>
    <property type="match status" value="1"/>
</dbReference>
<dbReference type="GO" id="GO:0030276">
    <property type="term" value="F:clathrin binding"/>
    <property type="evidence" value="ECO:0007669"/>
    <property type="project" value="TreeGrafter"/>
</dbReference>
<feature type="region of interest" description="Disordered" evidence="6">
    <location>
        <begin position="216"/>
        <end position="297"/>
    </location>
</feature>
<comment type="similarity">
    <text evidence="3">Belongs to the epsin family.</text>
</comment>
<feature type="compositionally biased region" description="Polar residues" evidence="6">
    <location>
        <begin position="285"/>
        <end position="297"/>
    </location>
</feature>
<dbReference type="GO" id="GO:0005886">
    <property type="term" value="C:plasma membrane"/>
    <property type="evidence" value="ECO:0007669"/>
    <property type="project" value="TreeGrafter"/>
</dbReference>
<dbReference type="Proteomes" id="UP000436088">
    <property type="component" value="Unassembled WGS sequence"/>
</dbReference>
<dbReference type="GO" id="GO:0005543">
    <property type="term" value="F:phospholipid binding"/>
    <property type="evidence" value="ECO:0007669"/>
    <property type="project" value="TreeGrafter"/>
</dbReference>
<dbReference type="SMART" id="SM00273">
    <property type="entry name" value="ENTH"/>
    <property type="match status" value="1"/>
</dbReference>
<name>A0A6A3CR65_HIBSY</name>
<feature type="compositionally biased region" description="Polar residues" evidence="6">
    <location>
        <begin position="228"/>
        <end position="238"/>
    </location>
</feature>
<evidence type="ECO:0000256" key="6">
    <source>
        <dbReference type="SAM" id="MobiDB-lite"/>
    </source>
</evidence>
<dbReference type="EMBL" id="VEPZ02000193">
    <property type="protein sequence ID" value="KAE8731703.1"/>
    <property type="molecule type" value="Genomic_DNA"/>
</dbReference>
<sequence>MDFMKVFDQTVREIKREVNLKVLKVPEIEQKVLDATDDEPWGPHGTVLAEIAEATKKFSEFQVVMNVLWTRLGETGKDWRYVYKALTVIEYLISHGSERAVDDIIEHTFQISSLTSFEYVEPSGKDMGINVRKKAETIVGLLSNKEKIQEARNKAASNRDKYVGLSSSGITYKSGASSYSSGGFHGGGDGYGGLSSRREVTAIETVIKKATYMEKKSDTDTYVKRHQGTASENQANSSKESRLHGCKDSKKKFSSKLSDSNKYSQSTSTPSNNYDDEFDDFDPRGTSNSKPAAGSSKQVDLFGTSLMDDLFDAPASVPMEKSAMNTYSADVDLFADATFVSAPTKVIHESSSQAQVDLFASQPSITPAASPTVDLFAASDPVVQPDVKGQVDLFASQPAITPAASPTVDLFSTADPVVQPTMAANIEPVNANIVDPFASVPLNNFDGSDIFGSFMTHSDSASKEQKQNPSTNDGNVNNMSTKSSQDSKGSQMKDVFQVKSGIWADSLSRGIIDLNISAPKKVSLADVGIVGGLNDVDEREKGPPTSFYMGRAMGSGSGVVKLGSVLLP</sequence>
<dbReference type="InterPro" id="IPR013809">
    <property type="entry name" value="ENTH"/>
</dbReference>
<dbReference type="GO" id="GO:0006897">
    <property type="term" value="P:endocytosis"/>
    <property type="evidence" value="ECO:0007669"/>
    <property type="project" value="TreeGrafter"/>
</dbReference>
<dbReference type="GO" id="GO:0030125">
    <property type="term" value="C:clathrin vesicle coat"/>
    <property type="evidence" value="ECO:0007669"/>
    <property type="project" value="TreeGrafter"/>
</dbReference>
<evidence type="ECO:0000259" key="7">
    <source>
        <dbReference type="PROSITE" id="PS50942"/>
    </source>
</evidence>
<dbReference type="GO" id="GO:0005768">
    <property type="term" value="C:endosome"/>
    <property type="evidence" value="ECO:0007669"/>
    <property type="project" value="TreeGrafter"/>
</dbReference>
<dbReference type="Pfam" id="PF01417">
    <property type="entry name" value="ENTH"/>
    <property type="match status" value="1"/>
</dbReference>
<dbReference type="PANTHER" id="PTHR12276:SF45">
    <property type="entry name" value="CLATHRIN INTERACTOR 1"/>
    <property type="match status" value="1"/>
</dbReference>
<feature type="domain" description="ENTH" evidence="7">
    <location>
        <begin position="20"/>
        <end position="152"/>
    </location>
</feature>
<accession>A0A6A3CR65</accession>
<feature type="compositionally biased region" description="Polar residues" evidence="6">
    <location>
        <begin position="261"/>
        <end position="273"/>
    </location>
</feature>
<proteinExistence type="inferred from homology"/>
<evidence type="ECO:0000256" key="5">
    <source>
        <dbReference type="ARBA" id="ARBA00023329"/>
    </source>
</evidence>
<dbReference type="AlphaFoldDB" id="A0A6A3CR65"/>
<keyword evidence="5" id="KW-0968">Cytoplasmic vesicle</keyword>
<reference evidence="8" key="1">
    <citation type="submission" date="2019-09" db="EMBL/GenBank/DDBJ databases">
        <title>Draft genome information of white flower Hibiscus syriacus.</title>
        <authorList>
            <person name="Kim Y.-M."/>
        </authorList>
    </citation>
    <scope>NUCLEOTIDE SEQUENCE [LARGE SCALE GENOMIC DNA]</scope>
    <source>
        <strain evidence="8">YM2019G1</strain>
    </source>
</reference>
<gene>
    <name evidence="8" type="ORF">F3Y22_tig00002793pilonHSYRG00339</name>
</gene>
<evidence type="ECO:0000256" key="4">
    <source>
        <dbReference type="ARBA" id="ARBA00023034"/>
    </source>
</evidence>